<protein>
    <recommendedName>
        <fullName evidence="4">Integral membrane protein</fullName>
    </recommendedName>
</protein>
<organism evidence="2 3">
    <name type="scientific">Streptomyces echinoruber</name>
    <dbReference type="NCBI Taxonomy" id="68898"/>
    <lineage>
        <taxon>Bacteria</taxon>
        <taxon>Bacillati</taxon>
        <taxon>Actinomycetota</taxon>
        <taxon>Actinomycetes</taxon>
        <taxon>Kitasatosporales</taxon>
        <taxon>Streptomycetaceae</taxon>
        <taxon>Streptomyces</taxon>
    </lineage>
</organism>
<name>A0A918VK53_9ACTN</name>
<keyword evidence="1" id="KW-1133">Transmembrane helix</keyword>
<evidence type="ECO:0000256" key="1">
    <source>
        <dbReference type="SAM" id="Phobius"/>
    </source>
</evidence>
<evidence type="ECO:0000313" key="3">
    <source>
        <dbReference type="Proteomes" id="UP000623010"/>
    </source>
</evidence>
<reference evidence="2" key="2">
    <citation type="submission" date="2020-09" db="EMBL/GenBank/DDBJ databases">
        <authorList>
            <person name="Sun Q."/>
            <person name="Ohkuma M."/>
        </authorList>
    </citation>
    <scope>NUCLEOTIDE SEQUENCE</scope>
    <source>
        <strain evidence="2">JCM 5016</strain>
    </source>
</reference>
<proteinExistence type="predicted"/>
<sequence>MGGPVAGDVALFPPGVRTDGSARAMTERERGCGTVRALSGLWRWRRNPLCRTTDLVEAWTALVALLLVVVASPVTGWLVGSAVQGVLQKSVREQRQARHLVTATVLGRLGTVAPESDADPETSRVVRSRVTAAWTAPDGTRHRGPLLAPLQTPRPGDRFPLWTDRHGRIVPRPLDPAAATVHAVLAGVGAALPAAGIVEGARRLVVWRLMRRRFAQWDRAWQRAGPDWGRMGTGS</sequence>
<feature type="transmembrane region" description="Helical" evidence="1">
    <location>
        <begin position="58"/>
        <end position="79"/>
    </location>
</feature>
<keyword evidence="1" id="KW-0472">Membrane</keyword>
<dbReference type="PANTHER" id="PTHR42305:SF1">
    <property type="entry name" value="MEMBRANE PROTEIN RV1733C-RELATED"/>
    <property type="match status" value="1"/>
</dbReference>
<accession>A0A918VK53</accession>
<evidence type="ECO:0008006" key="4">
    <source>
        <dbReference type="Google" id="ProtNLM"/>
    </source>
</evidence>
<evidence type="ECO:0000313" key="2">
    <source>
        <dbReference type="EMBL" id="GHA04099.1"/>
    </source>
</evidence>
<comment type="caution">
    <text evidence="2">The sequence shown here is derived from an EMBL/GenBank/DDBJ whole genome shotgun (WGS) entry which is preliminary data.</text>
</comment>
<dbReference type="InterPro" id="IPR039708">
    <property type="entry name" value="MT1774/Rv1733c-like"/>
</dbReference>
<reference evidence="2" key="1">
    <citation type="journal article" date="2014" name="Int. J. Syst. Evol. Microbiol.">
        <title>Complete genome sequence of Corynebacterium casei LMG S-19264T (=DSM 44701T), isolated from a smear-ripened cheese.</title>
        <authorList>
            <consortium name="US DOE Joint Genome Institute (JGI-PGF)"/>
            <person name="Walter F."/>
            <person name="Albersmeier A."/>
            <person name="Kalinowski J."/>
            <person name="Ruckert C."/>
        </authorList>
    </citation>
    <scope>NUCLEOTIDE SEQUENCE</scope>
    <source>
        <strain evidence="2">JCM 5016</strain>
    </source>
</reference>
<dbReference type="PANTHER" id="PTHR42305">
    <property type="entry name" value="MEMBRANE PROTEIN RV1733C-RELATED"/>
    <property type="match status" value="1"/>
</dbReference>
<keyword evidence="3" id="KW-1185">Reference proteome</keyword>
<keyword evidence="1" id="KW-0812">Transmembrane</keyword>
<dbReference type="EMBL" id="BMWH01000023">
    <property type="protein sequence ID" value="GHA04099.1"/>
    <property type="molecule type" value="Genomic_DNA"/>
</dbReference>
<dbReference type="Proteomes" id="UP000623010">
    <property type="component" value="Unassembled WGS sequence"/>
</dbReference>
<gene>
    <name evidence="2" type="ORF">GCM10010389_49500</name>
</gene>
<dbReference type="AlphaFoldDB" id="A0A918VK53"/>